<dbReference type="Proteomes" id="UP000030641">
    <property type="component" value="Unassembled WGS sequence"/>
</dbReference>
<feature type="compositionally biased region" description="Polar residues" evidence="5">
    <location>
        <begin position="214"/>
        <end position="223"/>
    </location>
</feature>
<dbReference type="InterPro" id="IPR017907">
    <property type="entry name" value="Znf_RING_CS"/>
</dbReference>
<feature type="compositionally biased region" description="Polar residues" evidence="5">
    <location>
        <begin position="69"/>
        <end position="90"/>
    </location>
</feature>
<accession>A0A074XZJ3</accession>
<dbReference type="Gene3D" id="3.30.40.10">
    <property type="entry name" value="Zinc/RING finger domain, C3HC4 (zinc finger)"/>
    <property type="match status" value="1"/>
</dbReference>
<dbReference type="RefSeq" id="XP_013339384.1">
    <property type="nucleotide sequence ID" value="XM_013483930.1"/>
</dbReference>
<feature type="region of interest" description="Disordered" evidence="5">
    <location>
        <begin position="131"/>
        <end position="286"/>
    </location>
</feature>
<feature type="compositionally biased region" description="Pro residues" evidence="5">
    <location>
        <begin position="41"/>
        <end position="51"/>
    </location>
</feature>
<feature type="domain" description="RING-type" evidence="6">
    <location>
        <begin position="314"/>
        <end position="360"/>
    </location>
</feature>
<dbReference type="SMART" id="SM00184">
    <property type="entry name" value="RING"/>
    <property type="match status" value="1"/>
</dbReference>
<protein>
    <recommendedName>
        <fullName evidence="6">RING-type domain-containing protein</fullName>
    </recommendedName>
</protein>
<dbReference type="AlphaFoldDB" id="A0A074XZJ3"/>
<name>A0A074XZJ3_AURSE</name>
<evidence type="ECO:0000256" key="5">
    <source>
        <dbReference type="SAM" id="MobiDB-lite"/>
    </source>
</evidence>
<dbReference type="OMA" id="CHRCIMD"/>
<evidence type="ECO:0000256" key="4">
    <source>
        <dbReference type="PROSITE-ProRule" id="PRU00175"/>
    </source>
</evidence>
<dbReference type="InParanoid" id="A0A074XZJ3"/>
<dbReference type="PANTHER" id="PTHR23041:SF78">
    <property type="entry name" value="E3 UBIQUITIN-PROTEIN LIGASE RNF4"/>
    <property type="match status" value="1"/>
</dbReference>
<dbReference type="InterPro" id="IPR013083">
    <property type="entry name" value="Znf_RING/FYVE/PHD"/>
</dbReference>
<dbReference type="PROSITE" id="PS00518">
    <property type="entry name" value="ZF_RING_1"/>
    <property type="match status" value="1"/>
</dbReference>
<gene>
    <name evidence="7" type="ORF">AUEXF2481DRAFT_44624</name>
</gene>
<dbReference type="InterPro" id="IPR027370">
    <property type="entry name" value="Znf-RING_euk"/>
</dbReference>
<dbReference type="EMBL" id="KL584784">
    <property type="protein sequence ID" value="KEQ90890.1"/>
    <property type="molecule type" value="Genomic_DNA"/>
</dbReference>
<dbReference type="PROSITE" id="PS50089">
    <property type="entry name" value="ZF_RING_2"/>
    <property type="match status" value="1"/>
</dbReference>
<keyword evidence="3" id="KW-0862">Zinc</keyword>
<dbReference type="SUPFAM" id="SSF57850">
    <property type="entry name" value="RING/U-box"/>
    <property type="match status" value="1"/>
</dbReference>
<proteinExistence type="predicted"/>
<evidence type="ECO:0000313" key="7">
    <source>
        <dbReference type="EMBL" id="KEQ90890.1"/>
    </source>
</evidence>
<dbReference type="GeneID" id="25367727"/>
<evidence type="ECO:0000313" key="8">
    <source>
        <dbReference type="Proteomes" id="UP000030641"/>
    </source>
</evidence>
<organism evidence="7 8">
    <name type="scientific">Aureobasidium subglaciale (strain EXF-2481)</name>
    <name type="common">Aureobasidium pullulans var. subglaciale</name>
    <dbReference type="NCBI Taxonomy" id="1043005"/>
    <lineage>
        <taxon>Eukaryota</taxon>
        <taxon>Fungi</taxon>
        <taxon>Dikarya</taxon>
        <taxon>Ascomycota</taxon>
        <taxon>Pezizomycotina</taxon>
        <taxon>Dothideomycetes</taxon>
        <taxon>Dothideomycetidae</taxon>
        <taxon>Dothideales</taxon>
        <taxon>Saccotheciaceae</taxon>
        <taxon>Aureobasidium</taxon>
    </lineage>
</organism>
<evidence type="ECO:0000256" key="2">
    <source>
        <dbReference type="ARBA" id="ARBA00022771"/>
    </source>
</evidence>
<dbReference type="GO" id="GO:0008270">
    <property type="term" value="F:zinc ion binding"/>
    <property type="evidence" value="ECO:0007669"/>
    <property type="project" value="UniProtKB-KW"/>
</dbReference>
<feature type="region of interest" description="Disordered" evidence="5">
    <location>
        <begin position="20"/>
        <end position="90"/>
    </location>
</feature>
<dbReference type="PANTHER" id="PTHR23041">
    <property type="entry name" value="RING FINGER DOMAIN-CONTAINING"/>
    <property type="match status" value="1"/>
</dbReference>
<feature type="compositionally biased region" description="Polar residues" evidence="5">
    <location>
        <begin position="160"/>
        <end position="183"/>
    </location>
</feature>
<reference evidence="7 8" key="1">
    <citation type="journal article" date="2014" name="BMC Genomics">
        <title>Genome sequencing of four Aureobasidium pullulans varieties: biotechnological potential, stress tolerance, and description of new species.</title>
        <authorList>
            <person name="Gostin Ar C."/>
            <person name="Ohm R.A."/>
            <person name="Kogej T."/>
            <person name="Sonjak S."/>
            <person name="Turk M."/>
            <person name="Zajc J."/>
            <person name="Zalar P."/>
            <person name="Grube M."/>
            <person name="Sun H."/>
            <person name="Han J."/>
            <person name="Sharma A."/>
            <person name="Chiniquy J."/>
            <person name="Ngan C.Y."/>
            <person name="Lipzen A."/>
            <person name="Barry K."/>
            <person name="Grigoriev I.V."/>
            <person name="Gunde-Cimerman N."/>
        </authorList>
    </citation>
    <scope>NUCLEOTIDE SEQUENCE [LARGE SCALE GENOMIC DNA]</scope>
    <source>
        <strain evidence="7 8">EXF-2481</strain>
    </source>
</reference>
<keyword evidence="8" id="KW-1185">Reference proteome</keyword>
<keyword evidence="1" id="KW-0479">Metal-binding</keyword>
<feature type="compositionally biased region" description="Acidic residues" evidence="5">
    <location>
        <begin position="269"/>
        <end position="283"/>
    </location>
</feature>
<evidence type="ECO:0000256" key="3">
    <source>
        <dbReference type="ARBA" id="ARBA00022833"/>
    </source>
</evidence>
<dbReference type="OrthoDB" id="6270329at2759"/>
<feature type="compositionally biased region" description="Low complexity" evidence="5">
    <location>
        <begin position="52"/>
        <end position="68"/>
    </location>
</feature>
<evidence type="ECO:0000256" key="1">
    <source>
        <dbReference type="ARBA" id="ARBA00022723"/>
    </source>
</evidence>
<evidence type="ECO:0000259" key="6">
    <source>
        <dbReference type="PROSITE" id="PS50089"/>
    </source>
</evidence>
<dbReference type="STRING" id="1043005.A0A074XZJ3"/>
<dbReference type="Pfam" id="PF13445">
    <property type="entry name" value="zf-RING_UBOX"/>
    <property type="match status" value="1"/>
</dbReference>
<sequence length="383" mass="42244">MSYPSSNHWPFDGPSFNFLPWNYNPNADESDSQSQQQATNPPIPAYYPPPYNFSSSSSSYPRLPLPSYTQPRNHSTTGHSRPQQLSTPSASLHAALREGADFLPRASILPRLPPLPRVHSASTQQSSFGYIPSHFFYSPPQSPQEIDPETHTTATNTTHQPAVSSSPQTVAGPSFTNQSTDPSIANPLTHPSPANQSTSRFDNESLAGAFRSGPSFSHHQNPVEQPHMKEEDTDIMLSSTAPRKRPRPSFSGTPPSATKRRLNPSAPIELDDTDEDEIEELGPDNDILAKEREALVTKQREESSKVSRIGDLNCMICLEHFTNMTATHCGHIFCHECLTQALIASQRSSDHNYGTCPACRKPIKPKGKTQIVPLALMKARKKK</sequence>
<dbReference type="InterPro" id="IPR001841">
    <property type="entry name" value="Znf_RING"/>
</dbReference>
<dbReference type="InterPro" id="IPR047134">
    <property type="entry name" value="RNF4"/>
</dbReference>
<keyword evidence="2 4" id="KW-0863">Zinc-finger</keyword>
<dbReference type="HOGENOM" id="CLU_721560_0_0_1"/>